<organism evidence="5 6">
    <name type="scientific">Deinandra increscens subsp. villosa</name>
    <dbReference type="NCBI Taxonomy" id="3103831"/>
    <lineage>
        <taxon>Eukaryota</taxon>
        <taxon>Viridiplantae</taxon>
        <taxon>Streptophyta</taxon>
        <taxon>Embryophyta</taxon>
        <taxon>Tracheophyta</taxon>
        <taxon>Spermatophyta</taxon>
        <taxon>Magnoliopsida</taxon>
        <taxon>eudicotyledons</taxon>
        <taxon>Gunneridae</taxon>
        <taxon>Pentapetalae</taxon>
        <taxon>asterids</taxon>
        <taxon>campanulids</taxon>
        <taxon>Asterales</taxon>
        <taxon>Asteraceae</taxon>
        <taxon>Asteroideae</taxon>
        <taxon>Heliantheae alliance</taxon>
        <taxon>Madieae</taxon>
        <taxon>Madiinae</taxon>
        <taxon>Deinandra</taxon>
    </lineage>
</organism>
<dbReference type="CDD" id="cd22157">
    <property type="entry name" value="F-box_AtFBW1-like"/>
    <property type="match status" value="1"/>
</dbReference>
<feature type="domain" description="Myb/SANT-like" evidence="4">
    <location>
        <begin position="310"/>
        <end position="403"/>
    </location>
</feature>
<accession>A0AAP0H9B0</accession>
<keyword evidence="6" id="KW-1185">Reference proteome</keyword>
<evidence type="ECO:0000313" key="6">
    <source>
        <dbReference type="Proteomes" id="UP001408789"/>
    </source>
</evidence>
<dbReference type="Pfam" id="PF07734">
    <property type="entry name" value="FBA_1"/>
    <property type="match status" value="1"/>
</dbReference>
<evidence type="ECO:0000259" key="4">
    <source>
        <dbReference type="Pfam" id="PF12776"/>
    </source>
</evidence>
<dbReference type="Gene3D" id="1.20.1280.50">
    <property type="match status" value="1"/>
</dbReference>
<reference evidence="5 6" key="1">
    <citation type="submission" date="2024-04" db="EMBL/GenBank/DDBJ databases">
        <title>The reference genome of an endangered Asteraceae, Deinandra increscens subsp. villosa, native to the Central Coast of California.</title>
        <authorList>
            <person name="Guilliams M."/>
            <person name="Hasenstab-Lehman K."/>
            <person name="Meyer R."/>
            <person name="Mcevoy S."/>
        </authorList>
    </citation>
    <scope>NUCLEOTIDE SEQUENCE [LARGE SCALE GENOMIC DNA]</scope>
    <source>
        <tissue evidence="5">Leaf</tissue>
    </source>
</reference>
<dbReference type="EMBL" id="JBCNJP010000008">
    <property type="protein sequence ID" value="KAK9074475.1"/>
    <property type="molecule type" value="Genomic_DNA"/>
</dbReference>
<proteinExistence type="predicted"/>
<dbReference type="Pfam" id="PF00646">
    <property type="entry name" value="F-box"/>
    <property type="match status" value="1"/>
</dbReference>
<dbReference type="InterPro" id="IPR001810">
    <property type="entry name" value="F-box_dom"/>
</dbReference>
<dbReference type="AlphaFoldDB" id="A0AAP0H9B0"/>
<gene>
    <name evidence="5" type="ORF">SSX86_007073</name>
</gene>
<feature type="domain" description="F-box associated beta-propeller type 1" evidence="3">
    <location>
        <begin position="91"/>
        <end position="244"/>
    </location>
</feature>
<dbReference type="PANTHER" id="PTHR47584:SF14">
    <property type="entry name" value="L10-INTERACTING MYB DOMAIN-CONTAINING PROTEIN-LIKE"/>
    <property type="match status" value="1"/>
</dbReference>
<sequence length="596" mass="67924">MPQLHPHLPSELIQSEVLSRLPAKSVGRLRCVCKAWNSFTSTSTFARMHLRHQTTYKLLLFLDHPYSQTFCTRDCEPQDHDPITTATHAIPFNNVNVLTLASLDGLVCVALTKTQKLAFWNPVTGAYKKFGTRFYDDICNGTLSFYIDSCNDYKLLHIVPQGAFIYSTRLNSWSKINTTSKVGHFISNFTWFLAAFSGEKVYFKLESKTIKGKMCMMIFDVESSEFKRVKLPPLPCERLDVGLEPLNGSIGLCVAYEDSHKSLKYDMWRMDGDGWMKVMAFSRRGCNRVELCRQMYIEKNMGGNSGDAMEWSDECVKYFLDLLAEKVKKDPNSAPILKTTDWNEMDENFFVTFALKYGPDKLKAKYNRLRTMHTKFTELINKTGVTWDSETGLVFAHDDVWKTFIQQNKAFKTIKKKGCKIYPLLSAVFSKSTASGTFHNASTTAPLTSPQEHRLEDEYLGDADFGDSVGGSSTGKKRMPDMDIEGQPGSRRAKRSSGKDKIDALMDAWSESMIARKEKDLAKAERYKVKPDEATSFTSDDEFSISNCMLVLNDTPSVSTKCYNKALQHFHDVTWRKIFLLMPEDRRKGWLDSLDN</sequence>
<dbReference type="InterPro" id="IPR024752">
    <property type="entry name" value="Myb/SANT-like_dom"/>
</dbReference>
<dbReference type="PANTHER" id="PTHR47584">
    <property type="match status" value="1"/>
</dbReference>
<dbReference type="Proteomes" id="UP001408789">
    <property type="component" value="Unassembled WGS sequence"/>
</dbReference>
<dbReference type="SUPFAM" id="SSF81383">
    <property type="entry name" value="F-box domain"/>
    <property type="match status" value="1"/>
</dbReference>
<evidence type="ECO:0000259" key="3">
    <source>
        <dbReference type="Pfam" id="PF07734"/>
    </source>
</evidence>
<evidence type="ECO:0008006" key="7">
    <source>
        <dbReference type="Google" id="ProtNLM"/>
    </source>
</evidence>
<protein>
    <recommendedName>
        <fullName evidence="7">F-box domain-containing protein</fullName>
    </recommendedName>
</protein>
<evidence type="ECO:0000313" key="5">
    <source>
        <dbReference type="EMBL" id="KAK9074475.1"/>
    </source>
</evidence>
<comment type="caution">
    <text evidence="5">The sequence shown here is derived from an EMBL/GenBank/DDBJ whole genome shotgun (WGS) entry which is preliminary data.</text>
</comment>
<dbReference type="Pfam" id="PF12776">
    <property type="entry name" value="Myb_DNA-bind_3"/>
    <property type="match status" value="1"/>
</dbReference>
<evidence type="ECO:0000259" key="2">
    <source>
        <dbReference type="Pfam" id="PF00646"/>
    </source>
</evidence>
<feature type="domain" description="F-box" evidence="2">
    <location>
        <begin position="7"/>
        <end position="42"/>
    </location>
</feature>
<name>A0AAP0H9B0_9ASTR</name>
<dbReference type="InterPro" id="IPR045026">
    <property type="entry name" value="LIMYB"/>
</dbReference>
<feature type="region of interest" description="Disordered" evidence="1">
    <location>
        <begin position="460"/>
        <end position="500"/>
    </location>
</feature>
<dbReference type="InterPro" id="IPR006527">
    <property type="entry name" value="F-box-assoc_dom_typ1"/>
</dbReference>
<dbReference type="InterPro" id="IPR036047">
    <property type="entry name" value="F-box-like_dom_sf"/>
</dbReference>
<evidence type="ECO:0000256" key="1">
    <source>
        <dbReference type="SAM" id="MobiDB-lite"/>
    </source>
</evidence>